<name>A0ABW2RMX3_9BACL</name>
<dbReference type="Proteomes" id="UP001596500">
    <property type="component" value="Unassembled WGS sequence"/>
</dbReference>
<comment type="catalytic activity">
    <reaction evidence="1">
        <text>Hydrolysis of proteins in presence of ATP.</text>
        <dbReference type="EC" id="3.4.21.53"/>
    </reaction>
</comment>
<sequence length="361" mass="39338">MSLNRSNQKIVGVIVLSIICLIMGGAFVIPIPYFAIGPGKAVEVQPLVTVGKETDVGEGSFMLTTISMKQGSPFDFLLARWTGTIELVPEEQILAQDEDKQDYQRRQKVNMMESQNQAIVAAYHYAKRPVTQKVLGIEVERVLKEGTPLLQEGDLIMQMDSQPAASTKKLIAYLSRKRPGERIALTVLRDGQKRKLRVPLVALPVDKGERPRAGLGIVPVEKVNVKTTPPARIDAGEIGGPSAGLMFTLEVLNRLVPEDLTRGYRIAGTGTITADGEVGQIGGIQHKVVAADEAGAELFFCPKDINPEDQNEKTAKDTVKRLGINMRVIPVANLNEAVQALKKLPLRERASFKSKTLTGVA</sequence>
<dbReference type="GO" id="GO:0006508">
    <property type="term" value="P:proteolysis"/>
    <property type="evidence" value="ECO:0007669"/>
    <property type="project" value="UniProtKB-KW"/>
</dbReference>
<evidence type="ECO:0000259" key="3">
    <source>
        <dbReference type="PROSITE" id="PS51786"/>
    </source>
</evidence>
<dbReference type="InterPro" id="IPR001478">
    <property type="entry name" value="PDZ"/>
</dbReference>
<keyword evidence="2" id="KW-0812">Transmembrane</keyword>
<proteinExistence type="inferred from homology"/>
<keyword evidence="2" id="KW-0472">Membrane</keyword>
<feature type="active site" evidence="1">
    <location>
        <position position="242"/>
    </location>
</feature>
<dbReference type="PROSITE" id="PS51786">
    <property type="entry name" value="LON_PROTEOLYTIC"/>
    <property type="match status" value="1"/>
</dbReference>
<dbReference type="RefSeq" id="WP_379866251.1">
    <property type="nucleotide sequence ID" value="NZ_JBHTBW010000047.1"/>
</dbReference>
<dbReference type="InterPro" id="IPR008269">
    <property type="entry name" value="Lon_proteolytic"/>
</dbReference>
<dbReference type="Gene3D" id="2.30.42.10">
    <property type="match status" value="1"/>
</dbReference>
<dbReference type="Pfam" id="PF13180">
    <property type="entry name" value="PDZ_2"/>
    <property type="match status" value="1"/>
</dbReference>
<comment type="caution">
    <text evidence="4">The sequence shown here is derived from an EMBL/GenBank/DDBJ whole genome shotgun (WGS) entry which is preliminary data.</text>
</comment>
<keyword evidence="1 4" id="KW-0378">Hydrolase</keyword>
<dbReference type="GO" id="GO:0008233">
    <property type="term" value="F:peptidase activity"/>
    <property type="evidence" value="ECO:0007669"/>
    <property type="project" value="UniProtKB-KW"/>
</dbReference>
<evidence type="ECO:0000256" key="1">
    <source>
        <dbReference type="PROSITE-ProRule" id="PRU01122"/>
    </source>
</evidence>
<feature type="domain" description="Lon proteolytic" evidence="3">
    <location>
        <begin position="234"/>
        <end position="344"/>
    </location>
</feature>
<comment type="similarity">
    <text evidence="1">Belongs to the peptidase S16 family.</text>
</comment>
<organism evidence="4 5">
    <name type="scientific">Laceyella putida</name>
    <dbReference type="NCBI Taxonomy" id="110101"/>
    <lineage>
        <taxon>Bacteria</taxon>
        <taxon>Bacillati</taxon>
        <taxon>Bacillota</taxon>
        <taxon>Bacilli</taxon>
        <taxon>Bacillales</taxon>
        <taxon>Thermoactinomycetaceae</taxon>
        <taxon>Laceyella</taxon>
    </lineage>
</organism>
<dbReference type="EC" id="3.4.21.53" evidence="1"/>
<dbReference type="InterPro" id="IPR014721">
    <property type="entry name" value="Ribsml_uS5_D2-typ_fold_subgr"/>
</dbReference>
<keyword evidence="1" id="KW-0720">Serine protease</keyword>
<dbReference type="InterPro" id="IPR036034">
    <property type="entry name" value="PDZ_sf"/>
</dbReference>
<feature type="active site" evidence="1">
    <location>
        <position position="287"/>
    </location>
</feature>
<gene>
    <name evidence="4" type="ORF">ACFQNG_15070</name>
</gene>
<dbReference type="PANTHER" id="PTHR10046">
    <property type="entry name" value="ATP DEPENDENT LON PROTEASE FAMILY MEMBER"/>
    <property type="match status" value="1"/>
</dbReference>
<dbReference type="InterPro" id="IPR020568">
    <property type="entry name" value="Ribosomal_Su5_D2-typ_SF"/>
</dbReference>
<protein>
    <recommendedName>
        <fullName evidence="1">endopeptidase La</fullName>
        <ecNumber evidence="1">3.4.21.53</ecNumber>
    </recommendedName>
</protein>
<dbReference type="EMBL" id="JBHTBW010000047">
    <property type="protein sequence ID" value="MFC7442408.1"/>
    <property type="molecule type" value="Genomic_DNA"/>
</dbReference>
<dbReference type="Pfam" id="PF05362">
    <property type="entry name" value="Lon_C"/>
    <property type="match status" value="1"/>
</dbReference>
<dbReference type="SUPFAM" id="SSF50156">
    <property type="entry name" value="PDZ domain-like"/>
    <property type="match status" value="1"/>
</dbReference>
<feature type="transmembrane region" description="Helical" evidence="2">
    <location>
        <begin position="12"/>
        <end position="36"/>
    </location>
</feature>
<dbReference type="NCBIfam" id="NF041438">
    <property type="entry name" value="SepM_fam_S16"/>
    <property type="match status" value="1"/>
</dbReference>
<evidence type="ECO:0000313" key="5">
    <source>
        <dbReference type="Proteomes" id="UP001596500"/>
    </source>
</evidence>
<dbReference type="InterPro" id="IPR027065">
    <property type="entry name" value="Lon_Prtase"/>
</dbReference>
<accession>A0ABW2RMX3</accession>
<dbReference type="SUPFAM" id="SSF54211">
    <property type="entry name" value="Ribosomal protein S5 domain 2-like"/>
    <property type="match status" value="1"/>
</dbReference>
<evidence type="ECO:0000313" key="4">
    <source>
        <dbReference type="EMBL" id="MFC7442408.1"/>
    </source>
</evidence>
<keyword evidence="1 4" id="KW-0645">Protease</keyword>
<keyword evidence="5" id="KW-1185">Reference proteome</keyword>
<reference evidence="5" key="1">
    <citation type="journal article" date="2019" name="Int. J. Syst. Evol. Microbiol.">
        <title>The Global Catalogue of Microorganisms (GCM) 10K type strain sequencing project: providing services to taxonomists for standard genome sequencing and annotation.</title>
        <authorList>
            <consortium name="The Broad Institute Genomics Platform"/>
            <consortium name="The Broad Institute Genome Sequencing Center for Infectious Disease"/>
            <person name="Wu L."/>
            <person name="Ma J."/>
        </authorList>
    </citation>
    <scope>NUCLEOTIDE SEQUENCE [LARGE SCALE GENOMIC DNA]</scope>
    <source>
        <strain evidence="5">CGMCC 1.12942</strain>
    </source>
</reference>
<keyword evidence="2" id="KW-1133">Transmembrane helix</keyword>
<evidence type="ECO:0000256" key="2">
    <source>
        <dbReference type="SAM" id="Phobius"/>
    </source>
</evidence>
<dbReference type="Gene3D" id="3.30.230.10">
    <property type="match status" value="1"/>
</dbReference>